<dbReference type="Gene3D" id="2.20.28.160">
    <property type="match status" value="1"/>
</dbReference>
<keyword evidence="1" id="KW-1133">Transmembrane helix</keyword>
<dbReference type="EMBL" id="JACBAZ010000007">
    <property type="protein sequence ID" value="NWK56938.1"/>
    <property type="molecule type" value="Genomic_DNA"/>
</dbReference>
<reference evidence="2 3" key="1">
    <citation type="submission" date="2020-07" db="EMBL/GenBank/DDBJ databases">
        <title>Roseicoccus Jingziensis gen. nov., sp. nov., isolated from coastal seawater.</title>
        <authorList>
            <person name="Feng X."/>
        </authorList>
    </citation>
    <scope>NUCLEOTIDE SEQUENCE [LARGE SCALE GENOMIC DNA]</scope>
    <source>
        <strain evidence="2 3">N1E253</strain>
    </source>
</reference>
<feature type="transmembrane region" description="Helical" evidence="1">
    <location>
        <begin position="102"/>
        <end position="123"/>
    </location>
</feature>
<evidence type="ECO:0000313" key="3">
    <source>
        <dbReference type="Proteomes" id="UP000557872"/>
    </source>
</evidence>
<evidence type="ECO:0000313" key="2">
    <source>
        <dbReference type="EMBL" id="NWK56938.1"/>
    </source>
</evidence>
<feature type="transmembrane region" description="Helical" evidence="1">
    <location>
        <begin position="160"/>
        <end position="180"/>
    </location>
</feature>
<sequence>MMKIECPECSQRFDVTDEFMGKTVECGSCDGRFKVDDEVLVKEKQKFYPGEKRGAHLERFASAKASAVSAAPEAVQVGFQQAHYQPDPHAELVGPPRPRRTVAAVLGGSLMVLILIVFLLAGGKEGPMRDMETQNRFILCGFTALLGCGLLFYGMVKNRMMGGLLCLLLGGGLMAMPVLFPGNPTSASDDYVPDLVAEKEAEDEAVAADDEADYMDEIGYEPVAESLRVAPAHSIVAIYLRNANKGVREKISDYLYEETGKLARGISYDRGDFRDSGLYGLILLQQQTKSIDEVAVLCSKFGRINKIYKNLRVVDVTVSNSKIVKLDPESSLDPSSSTYYREQLKALRGFDPEQIKKAVARLGGVEPKAHRDDISKELLRLLAEKKDKELRLALFKAISVWSQPGDGAGVVVLAAVNDLYKVGESSKIAMEFLIDRQVDGSQLVLMELWSKDPVEWSPLFLKLGEGAQVLLLPSLNQMDTVHVVAAADILGKVGSKACVPELEKAAEQQTEELSKNSLKAAIDEIEKRS</sequence>
<dbReference type="RefSeq" id="WP_178933775.1">
    <property type="nucleotide sequence ID" value="NZ_JACBAZ010000007.1"/>
</dbReference>
<comment type="caution">
    <text evidence="2">The sequence shown here is derived from an EMBL/GenBank/DDBJ whole genome shotgun (WGS) entry which is preliminary data.</text>
</comment>
<organism evidence="2 3">
    <name type="scientific">Oceaniferula marina</name>
    <dbReference type="NCBI Taxonomy" id="2748318"/>
    <lineage>
        <taxon>Bacteria</taxon>
        <taxon>Pseudomonadati</taxon>
        <taxon>Verrucomicrobiota</taxon>
        <taxon>Verrucomicrobiia</taxon>
        <taxon>Verrucomicrobiales</taxon>
        <taxon>Verrucomicrobiaceae</taxon>
        <taxon>Oceaniferula</taxon>
    </lineage>
</organism>
<protein>
    <submittedName>
        <fullName evidence="2">Uncharacterized protein</fullName>
    </submittedName>
</protein>
<keyword evidence="1" id="KW-0812">Transmembrane</keyword>
<feature type="transmembrane region" description="Helical" evidence="1">
    <location>
        <begin position="135"/>
        <end position="153"/>
    </location>
</feature>
<gene>
    <name evidence="2" type="ORF">HW115_15040</name>
</gene>
<name>A0A851GGM3_9BACT</name>
<proteinExistence type="predicted"/>
<evidence type="ECO:0000256" key="1">
    <source>
        <dbReference type="SAM" id="Phobius"/>
    </source>
</evidence>
<accession>A0A851GGM3</accession>
<keyword evidence="3" id="KW-1185">Reference proteome</keyword>
<dbReference type="AlphaFoldDB" id="A0A851GGM3"/>
<keyword evidence="1" id="KW-0472">Membrane</keyword>
<dbReference type="Proteomes" id="UP000557872">
    <property type="component" value="Unassembled WGS sequence"/>
</dbReference>